<dbReference type="RefSeq" id="WP_133755390.1">
    <property type="nucleotide sequence ID" value="NZ_SOAW01000002.1"/>
</dbReference>
<feature type="domain" description="N-acetyltransferase" evidence="1">
    <location>
        <begin position="10"/>
        <end position="171"/>
    </location>
</feature>
<keyword evidence="3" id="KW-1185">Reference proteome</keyword>
<dbReference type="AlphaFoldDB" id="A0A4R7J1X5"/>
<dbReference type="InterPro" id="IPR000182">
    <property type="entry name" value="GNAT_dom"/>
</dbReference>
<dbReference type="Pfam" id="PF13302">
    <property type="entry name" value="Acetyltransf_3"/>
    <property type="match status" value="1"/>
</dbReference>
<gene>
    <name evidence="2" type="ORF">CLV29_2487</name>
</gene>
<name>A0A4R7J1X5_9ACTN</name>
<comment type="caution">
    <text evidence="2">The sequence shown here is derived from an EMBL/GenBank/DDBJ whole genome shotgun (WGS) entry which is preliminary data.</text>
</comment>
<dbReference type="EMBL" id="SOAW01000002">
    <property type="protein sequence ID" value="TDT31074.1"/>
    <property type="molecule type" value="Genomic_DNA"/>
</dbReference>
<dbReference type="PANTHER" id="PTHR43792:SF1">
    <property type="entry name" value="N-ACETYLTRANSFERASE DOMAIN-CONTAINING PROTEIN"/>
    <property type="match status" value="1"/>
</dbReference>
<dbReference type="PANTHER" id="PTHR43792">
    <property type="entry name" value="GNAT FAMILY, PUTATIVE (AFU_ORTHOLOGUE AFUA_3G00765)-RELATED-RELATED"/>
    <property type="match status" value="1"/>
</dbReference>
<evidence type="ECO:0000259" key="1">
    <source>
        <dbReference type="PROSITE" id="PS51186"/>
    </source>
</evidence>
<dbReference type="Proteomes" id="UP000295371">
    <property type="component" value="Unassembled WGS sequence"/>
</dbReference>
<keyword evidence="2" id="KW-0808">Transferase</keyword>
<protein>
    <submittedName>
        <fullName evidence="2">RimJ/RimL family protein N-acetyltransferase</fullName>
    </submittedName>
</protein>
<evidence type="ECO:0000313" key="3">
    <source>
        <dbReference type="Proteomes" id="UP000295371"/>
    </source>
</evidence>
<dbReference type="InterPro" id="IPR016181">
    <property type="entry name" value="Acyl_CoA_acyltransferase"/>
</dbReference>
<dbReference type="PROSITE" id="PS51186">
    <property type="entry name" value="GNAT"/>
    <property type="match status" value="1"/>
</dbReference>
<accession>A0A4R7J1X5</accession>
<organism evidence="2 3">
    <name type="scientific">Naumannella halotolerans</name>
    <dbReference type="NCBI Taxonomy" id="993414"/>
    <lineage>
        <taxon>Bacteria</taxon>
        <taxon>Bacillati</taxon>
        <taxon>Actinomycetota</taxon>
        <taxon>Actinomycetes</taxon>
        <taxon>Propionibacteriales</taxon>
        <taxon>Propionibacteriaceae</taxon>
        <taxon>Naumannella</taxon>
    </lineage>
</organism>
<sequence length="183" mass="20635">MGWGAEVRTERLRLNRPRVDDIAALHAIYSDPAVWTHLPSMRFTAVEQTQMTVVDWIRGWEDNGLGPWMVRTLDDPQLLGHCGCTNKTAFWNLGYRFAPAAQGYGYASEVARLAIERAHQLRPDLPVIAYLVEHNVASARVAERVGLQLRHRGPDKGNPDPEAIRLIYSDRRLTAAELAAARR</sequence>
<proteinExistence type="predicted"/>
<evidence type="ECO:0000313" key="2">
    <source>
        <dbReference type="EMBL" id="TDT31074.1"/>
    </source>
</evidence>
<reference evidence="2 3" key="1">
    <citation type="submission" date="2019-03" db="EMBL/GenBank/DDBJ databases">
        <title>Genomic Encyclopedia of Archaeal and Bacterial Type Strains, Phase II (KMG-II): from individual species to whole genera.</title>
        <authorList>
            <person name="Goeker M."/>
        </authorList>
    </citation>
    <scope>NUCLEOTIDE SEQUENCE [LARGE SCALE GENOMIC DNA]</scope>
    <source>
        <strain evidence="2 3">DSM 24323</strain>
    </source>
</reference>
<dbReference type="SUPFAM" id="SSF55729">
    <property type="entry name" value="Acyl-CoA N-acyltransferases (Nat)"/>
    <property type="match status" value="1"/>
</dbReference>
<dbReference type="GO" id="GO:0016747">
    <property type="term" value="F:acyltransferase activity, transferring groups other than amino-acyl groups"/>
    <property type="evidence" value="ECO:0007669"/>
    <property type="project" value="InterPro"/>
</dbReference>
<dbReference type="InterPro" id="IPR051531">
    <property type="entry name" value="N-acetyltransferase"/>
</dbReference>
<dbReference type="OrthoDB" id="3533156at2"/>
<dbReference type="Gene3D" id="3.40.630.30">
    <property type="match status" value="1"/>
</dbReference>